<dbReference type="CDD" id="cd03263">
    <property type="entry name" value="ABC_subfamily_A"/>
    <property type="match status" value="1"/>
</dbReference>
<evidence type="ECO:0000256" key="2">
    <source>
        <dbReference type="ARBA" id="ARBA00022692"/>
    </source>
</evidence>
<dbReference type="PROSITE" id="PS50893">
    <property type="entry name" value="ABC_TRANSPORTER_2"/>
    <property type="match status" value="1"/>
</dbReference>
<sequence>MIYLNGFCEDLYASLQEGEFGDLQWAFFQPILHGKIFYTPDTPVTRKIIEKANRPFQDILDIHDTAKAWLSGVGQLTDLLSSQGFKDIQTLLDNAYIRQLLESELEVDSGSMRSALQGDLTSLPTESIDQITVLAELVFNLTSCIELDRFKGFQSDELLAEEASFLHSENHFLAAIQFFGVDDLSDDSEIPKHVKYALRMDSARTPTTRDLLDLYWYPTSRSDFATQEQYLHGYVFLQDLVERAIIQLHADNGLELSDVYIQQMPYPCHQNDRFLFIATIIFPLLFIVGFLVLIAIMTHQLVYEKERGIEELMKVMGLHGGVNWLAWFIINAIVLTVLMMIIILIIYIGGILSHSKVMVIFIFFICYVFAVIMMSYMSSSFFQTANIASLGSVLLYFFLYLPFGFIFVMGGNVSRAGSYAVSLAAPSAFCFGSLVLTRYEHQGVGSTWDNVWDNPRPGDDSSLGGSCIMLVIDGILYFIIGWYVRTVFPGKYGVPRKWHFFLQPSYWLRCIRPPPDGHVPSHDAVNEAFNDATPLSDLSPQVEAEPRDHPVGIAIENLTKVYDTRCSSFSNRALDEMTLNVFEDQVTALLGCNGAGKTTAISIITGMFQASSGAVSIYGKKVGQAGGQRNDLGLCPQHNALYDELTVNEHLEIYGTLQGLDSQAIRDQGVILLEDLRMMDMLEVPVRNLSGGMKRKLCVAISLIGDPKTVILDEPTSGVDPHARRAVWDLIIRSKRGRTIVLCTHFMDEADLLGDRIAILDRGKLRCCGSSAYLKSKFTTGMKLTLAKERPSGNSTPDSAKKLPLIDVALGNEYSDLPVHSAKETGELEKRASTSSSGTSSNRDLCDSAKVTEFLTSKVSSITLIKEVGSELVYQLSSSLVEKAKYPQLFRDLDQQLEELHIRSYGVSDTKLEEVFLKVSTHSDSYQESNIDQPLDDTFQERSDNTPNPKNLYGSSLSKAHQAVTIVKELQMIKKKQKGFSRNSIVYSKD</sequence>
<evidence type="ECO:0000256" key="1">
    <source>
        <dbReference type="ARBA" id="ARBA00004141"/>
    </source>
</evidence>
<protein>
    <submittedName>
        <fullName evidence="10">Putative ATP-binding cassette sub-family A member 2</fullName>
    </submittedName>
</protein>
<gene>
    <name evidence="10" type="ORF">BSL78_14666</name>
</gene>
<dbReference type="Pfam" id="PF12698">
    <property type="entry name" value="ABC2_membrane_3"/>
    <property type="match status" value="1"/>
</dbReference>
<keyword evidence="3" id="KW-0547">Nucleotide-binding</keyword>
<dbReference type="PANTHER" id="PTHR19229">
    <property type="entry name" value="ATP-BINDING CASSETTE TRANSPORTER SUBFAMILY A ABCA"/>
    <property type="match status" value="1"/>
</dbReference>
<dbReference type="STRING" id="307972.A0A2G8KKD8"/>
<dbReference type="GO" id="GO:0140359">
    <property type="term" value="F:ABC-type transporter activity"/>
    <property type="evidence" value="ECO:0007669"/>
    <property type="project" value="InterPro"/>
</dbReference>
<dbReference type="Gene3D" id="3.40.50.300">
    <property type="entry name" value="P-loop containing nucleotide triphosphate hydrolases"/>
    <property type="match status" value="1"/>
</dbReference>
<dbReference type="SUPFAM" id="SSF52540">
    <property type="entry name" value="P-loop containing nucleoside triphosphate hydrolases"/>
    <property type="match status" value="1"/>
</dbReference>
<dbReference type="GO" id="GO:0005524">
    <property type="term" value="F:ATP binding"/>
    <property type="evidence" value="ECO:0007669"/>
    <property type="project" value="UniProtKB-KW"/>
</dbReference>
<feature type="region of interest" description="Disordered" evidence="7">
    <location>
        <begin position="927"/>
        <end position="955"/>
    </location>
</feature>
<dbReference type="InterPro" id="IPR013525">
    <property type="entry name" value="ABC2_TM"/>
</dbReference>
<dbReference type="GO" id="GO:0005319">
    <property type="term" value="F:lipid transporter activity"/>
    <property type="evidence" value="ECO:0007669"/>
    <property type="project" value="TreeGrafter"/>
</dbReference>
<name>A0A2G8KKD8_STIJA</name>
<dbReference type="GO" id="GO:0016887">
    <property type="term" value="F:ATP hydrolysis activity"/>
    <property type="evidence" value="ECO:0007669"/>
    <property type="project" value="InterPro"/>
</dbReference>
<comment type="caution">
    <text evidence="10">The sequence shown here is derived from an EMBL/GenBank/DDBJ whole genome shotgun (WGS) entry which is preliminary data.</text>
</comment>
<evidence type="ECO:0000256" key="5">
    <source>
        <dbReference type="ARBA" id="ARBA00022989"/>
    </source>
</evidence>
<feature type="transmembrane region" description="Helical" evidence="8">
    <location>
        <begin position="324"/>
        <end position="351"/>
    </location>
</feature>
<dbReference type="InterPro" id="IPR026082">
    <property type="entry name" value="ABCA"/>
</dbReference>
<keyword evidence="6 8" id="KW-0472">Membrane</keyword>
<proteinExistence type="predicted"/>
<dbReference type="Pfam" id="PF00005">
    <property type="entry name" value="ABC_tran"/>
    <property type="match status" value="1"/>
</dbReference>
<feature type="transmembrane region" description="Helical" evidence="8">
    <location>
        <begin position="357"/>
        <end position="376"/>
    </location>
</feature>
<feature type="compositionally biased region" description="Polar residues" evidence="7">
    <location>
        <begin position="945"/>
        <end position="955"/>
    </location>
</feature>
<dbReference type="InterPro" id="IPR017871">
    <property type="entry name" value="ABC_transporter-like_CS"/>
</dbReference>
<evidence type="ECO:0000256" key="8">
    <source>
        <dbReference type="SAM" id="Phobius"/>
    </source>
</evidence>
<dbReference type="SMART" id="SM00382">
    <property type="entry name" value="AAA"/>
    <property type="match status" value="1"/>
</dbReference>
<accession>A0A2G8KKD8</accession>
<dbReference type="EMBL" id="MRZV01000521">
    <property type="protein sequence ID" value="PIK48472.1"/>
    <property type="molecule type" value="Genomic_DNA"/>
</dbReference>
<evidence type="ECO:0000256" key="7">
    <source>
        <dbReference type="SAM" id="MobiDB-lite"/>
    </source>
</evidence>
<dbReference type="OrthoDB" id="10255969at2759"/>
<evidence type="ECO:0000259" key="9">
    <source>
        <dbReference type="PROSITE" id="PS50893"/>
    </source>
</evidence>
<keyword evidence="4 10" id="KW-0067">ATP-binding</keyword>
<dbReference type="InterPro" id="IPR027417">
    <property type="entry name" value="P-loop_NTPase"/>
</dbReference>
<dbReference type="Proteomes" id="UP000230750">
    <property type="component" value="Unassembled WGS sequence"/>
</dbReference>
<feature type="transmembrane region" description="Helical" evidence="8">
    <location>
        <begin position="463"/>
        <end position="484"/>
    </location>
</feature>
<evidence type="ECO:0000313" key="11">
    <source>
        <dbReference type="Proteomes" id="UP000230750"/>
    </source>
</evidence>
<dbReference type="FunFam" id="3.40.50.300:FF:000933">
    <property type="entry name" value="ABC transporter A family member 7"/>
    <property type="match status" value="1"/>
</dbReference>
<keyword evidence="2 8" id="KW-0812">Transmembrane</keyword>
<feature type="compositionally biased region" description="Basic and acidic residues" evidence="7">
    <location>
        <begin position="821"/>
        <end position="832"/>
    </location>
</feature>
<evidence type="ECO:0000256" key="4">
    <source>
        <dbReference type="ARBA" id="ARBA00022840"/>
    </source>
</evidence>
<dbReference type="AlphaFoldDB" id="A0A2G8KKD8"/>
<keyword evidence="11" id="KW-1185">Reference proteome</keyword>
<dbReference type="InterPro" id="IPR003593">
    <property type="entry name" value="AAA+_ATPase"/>
</dbReference>
<evidence type="ECO:0000256" key="3">
    <source>
        <dbReference type="ARBA" id="ARBA00022741"/>
    </source>
</evidence>
<keyword evidence="5 8" id="KW-1133">Transmembrane helix</keyword>
<feature type="transmembrane region" description="Helical" evidence="8">
    <location>
        <begin position="388"/>
        <end position="410"/>
    </location>
</feature>
<comment type="subcellular location">
    <subcellularLocation>
        <location evidence="1">Membrane</location>
        <topology evidence="1">Multi-pass membrane protein</topology>
    </subcellularLocation>
</comment>
<evidence type="ECO:0000313" key="10">
    <source>
        <dbReference type="EMBL" id="PIK48472.1"/>
    </source>
</evidence>
<feature type="region of interest" description="Disordered" evidence="7">
    <location>
        <begin position="821"/>
        <end position="843"/>
    </location>
</feature>
<organism evidence="10 11">
    <name type="scientific">Stichopus japonicus</name>
    <name type="common">Sea cucumber</name>
    <dbReference type="NCBI Taxonomy" id="307972"/>
    <lineage>
        <taxon>Eukaryota</taxon>
        <taxon>Metazoa</taxon>
        <taxon>Echinodermata</taxon>
        <taxon>Eleutherozoa</taxon>
        <taxon>Echinozoa</taxon>
        <taxon>Holothuroidea</taxon>
        <taxon>Aspidochirotacea</taxon>
        <taxon>Aspidochirotida</taxon>
        <taxon>Stichopodidae</taxon>
        <taxon>Apostichopus</taxon>
    </lineage>
</organism>
<feature type="domain" description="ABC transporter" evidence="9">
    <location>
        <begin position="553"/>
        <end position="787"/>
    </location>
</feature>
<feature type="transmembrane region" description="Helical" evidence="8">
    <location>
        <begin position="274"/>
        <end position="303"/>
    </location>
</feature>
<dbReference type="PROSITE" id="PS00211">
    <property type="entry name" value="ABC_TRANSPORTER_1"/>
    <property type="match status" value="1"/>
</dbReference>
<dbReference type="InterPro" id="IPR003439">
    <property type="entry name" value="ABC_transporter-like_ATP-bd"/>
</dbReference>
<dbReference type="GO" id="GO:0016020">
    <property type="term" value="C:membrane"/>
    <property type="evidence" value="ECO:0007669"/>
    <property type="project" value="UniProtKB-SubCell"/>
</dbReference>
<reference evidence="10 11" key="1">
    <citation type="journal article" date="2017" name="PLoS Biol.">
        <title>The sea cucumber genome provides insights into morphological evolution and visceral regeneration.</title>
        <authorList>
            <person name="Zhang X."/>
            <person name="Sun L."/>
            <person name="Yuan J."/>
            <person name="Sun Y."/>
            <person name="Gao Y."/>
            <person name="Zhang L."/>
            <person name="Li S."/>
            <person name="Dai H."/>
            <person name="Hamel J.F."/>
            <person name="Liu C."/>
            <person name="Yu Y."/>
            <person name="Liu S."/>
            <person name="Lin W."/>
            <person name="Guo K."/>
            <person name="Jin S."/>
            <person name="Xu P."/>
            <person name="Storey K.B."/>
            <person name="Huan P."/>
            <person name="Zhang T."/>
            <person name="Zhou Y."/>
            <person name="Zhang J."/>
            <person name="Lin C."/>
            <person name="Li X."/>
            <person name="Xing L."/>
            <person name="Huo D."/>
            <person name="Sun M."/>
            <person name="Wang L."/>
            <person name="Mercier A."/>
            <person name="Li F."/>
            <person name="Yang H."/>
            <person name="Xiang J."/>
        </authorList>
    </citation>
    <scope>NUCLEOTIDE SEQUENCE [LARGE SCALE GENOMIC DNA]</scope>
    <source>
        <strain evidence="10">Shaxun</strain>
        <tissue evidence="10">Muscle</tissue>
    </source>
</reference>
<evidence type="ECO:0000256" key="6">
    <source>
        <dbReference type="ARBA" id="ARBA00023136"/>
    </source>
</evidence>